<sequence length="576" mass="66018">MNSFLSDYRIEEKDESVQFEHFVNFCIVSKYQLDAYQDDPLLYEAVHTGQGGDFGIDGLLVLVNDNIVTNKEQFEGIVGNGKFNVKIVFVQSKTSSTFDSGDMLKMGNGITRFFDVKPINGNPKITKAKVLMDTIFEKADRFEKNPECYIYYVTTGKWTNDENLVQVQRKIIKDIEILNITSRVDLIPVDADKLHSFYREVTQSIVKNVPMEKTVAFPAISGVKEAYLGLLSIKDLLNLICDDDGVLQNALFYENVRGFLGYNPVNEEIRRTLVDGKKSVHFPILNNGITIVARTMNRVGDNFTISDFQVVNGCQTCNVIYSSRNDIKNAKNIFCSIKLISTDDPELIIDIIKSTNKQTQVLDEAFESLKDFHKKLQAYYETYDAPQRLYYERRSREFNTQEEINRKRIVTLTMQIKSYLSMFLLEPQSTHRYYGELLSSYRKKLFVDSDKLILYYTAAWCLYRTNEVIFSDRKYSSIKKFSYHIIMLVALLAAKRPNNFRPNSGDAEKYCNKVLDVVNDDAKFTKVLAQAAGIIASTLSSMGVHKSSSKQNEQLTRQRDFTIALMRNAGYKVEGH</sequence>
<dbReference type="Proteomes" id="UP000255469">
    <property type="component" value="Unassembled WGS sequence"/>
</dbReference>
<gene>
    <name evidence="2" type="ORF">NCTC13067_02181</name>
</gene>
<feature type="domain" description="Abortive phage infection protein C-terminal" evidence="1">
    <location>
        <begin position="252"/>
        <end position="520"/>
    </location>
</feature>
<evidence type="ECO:0000313" key="3">
    <source>
        <dbReference type="Proteomes" id="UP000255469"/>
    </source>
</evidence>
<name>A0A379EE18_9BACT</name>
<evidence type="ECO:0000259" key="1">
    <source>
        <dbReference type="Pfam" id="PF10592"/>
    </source>
</evidence>
<organism evidence="2 3">
    <name type="scientific">Prevotella denticola</name>
    <dbReference type="NCBI Taxonomy" id="28129"/>
    <lineage>
        <taxon>Bacteria</taxon>
        <taxon>Pseudomonadati</taxon>
        <taxon>Bacteroidota</taxon>
        <taxon>Bacteroidia</taxon>
        <taxon>Bacteroidales</taxon>
        <taxon>Prevotellaceae</taxon>
        <taxon>Prevotella</taxon>
    </lineage>
</organism>
<proteinExistence type="predicted"/>
<dbReference type="EMBL" id="UGTM01000002">
    <property type="protein sequence ID" value="SUB94312.1"/>
    <property type="molecule type" value="Genomic_DNA"/>
</dbReference>
<evidence type="ECO:0000313" key="2">
    <source>
        <dbReference type="EMBL" id="SUB94312.1"/>
    </source>
</evidence>
<dbReference type="AlphaFoldDB" id="A0A379EE18"/>
<reference evidence="2 3" key="1">
    <citation type="submission" date="2018-06" db="EMBL/GenBank/DDBJ databases">
        <authorList>
            <consortium name="Pathogen Informatics"/>
            <person name="Doyle S."/>
        </authorList>
    </citation>
    <scope>NUCLEOTIDE SEQUENCE [LARGE SCALE GENOMIC DNA]</scope>
    <source>
        <strain evidence="2 3">NCTC13067</strain>
    </source>
</reference>
<protein>
    <submittedName>
        <fullName evidence="2">AIPR protein</fullName>
    </submittedName>
</protein>
<accession>A0A379EE18</accession>
<dbReference type="InterPro" id="IPR018891">
    <property type="entry name" value="AIPR_C"/>
</dbReference>
<dbReference type="Pfam" id="PF10592">
    <property type="entry name" value="AIPR"/>
    <property type="match status" value="1"/>
</dbReference>